<reference evidence="1" key="1">
    <citation type="journal article" date="2021" name="Proc. Natl. Acad. Sci. U.S.A.">
        <title>A Catalog of Tens of Thousands of Viruses from Human Metagenomes Reveals Hidden Associations with Chronic Diseases.</title>
        <authorList>
            <person name="Tisza M.J."/>
            <person name="Buck C.B."/>
        </authorList>
    </citation>
    <scope>NUCLEOTIDE SEQUENCE</scope>
    <source>
        <strain evidence="1">CtJER10</strain>
    </source>
</reference>
<proteinExistence type="predicted"/>
<name>A0A8S5PVD5_9CAUD</name>
<protein>
    <submittedName>
        <fullName evidence="1">Uncharacterized protein</fullName>
    </submittedName>
</protein>
<dbReference type="EMBL" id="BK015513">
    <property type="protein sequence ID" value="DAE10537.1"/>
    <property type="molecule type" value="Genomic_DNA"/>
</dbReference>
<organism evidence="1">
    <name type="scientific">Siphoviridae sp. ctJER10</name>
    <dbReference type="NCBI Taxonomy" id="2825430"/>
    <lineage>
        <taxon>Viruses</taxon>
        <taxon>Duplodnaviria</taxon>
        <taxon>Heunggongvirae</taxon>
        <taxon>Uroviricota</taxon>
        <taxon>Caudoviricetes</taxon>
    </lineage>
</organism>
<sequence>MMTNNDKMLAQFGTDWVKVRDILLALDSCDIPYTPSFMVNVETRTGVSANSVKSVLDYGLQIGLFRRTNDRDVITFAPVK</sequence>
<accession>A0A8S5PVD5</accession>
<evidence type="ECO:0000313" key="1">
    <source>
        <dbReference type="EMBL" id="DAE10537.1"/>
    </source>
</evidence>